<dbReference type="GeneID" id="54421492"/>
<dbReference type="Proteomes" id="UP000504638">
    <property type="component" value="Unplaced"/>
</dbReference>
<sequence>MALQASWRLRVGFCSTSNFVLRQCCRQFSATKPAPTPNRIYTSVRTPDELHTLTLLSASSRRPLITLWTARYNPNSIAVAPTILELIETEGCGQSEGGVGYAEVEFDSVIIGDLPLQIQVATVPTLLAFSRQEPQLDTKVTSLEQLRDKTFLRKWIETEARRGGEGGAGGRLWPF</sequence>
<evidence type="ECO:0008006" key="4">
    <source>
        <dbReference type="Google" id="ProtNLM"/>
    </source>
</evidence>
<accession>A0A6G1GHP6</accession>
<gene>
    <name evidence="1 3" type="ORF">P152DRAFT_469840</name>
</gene>
<dbReference type="AlphaFoldDB" id="A0A6G1GHP6"/>
<protein>
    <recommendedName>
        <fullName evidence="4">Thioredoxin-like protein</fullName>
    </recommendedName>
</protein>
<reference evidence="3" key="3">
    <citation type="submission" date="2025-04" db="UniProtKB">
        <authorList>
            <consortium name="RefSeq"/>
        </authorList>
    </citation>
    <scope>IDENTIFICATION</scope>
    <source>
        <strain evidence="3">CBS 781.70</strain>
    </source>
</reference>
<evidence type="ECO:0000313" key="3">
    <source>
        <dbReference type="RefSeq" id="XP_033539030.1"/>
    </source>
</evidence>
<reference evidence="1 3" key="1">
    <citation type="submission" date="2020-01" db="EMBL/GenBank/DDBJ databases">
        <authorList>
            <consortium name="DOE Joint Genome Institute"/>
            <person name="Haridas S."/>
            <person name="Albert R."/>
            <person name="Binder M."/>
            <person name="Bloem J."/>
            <person name="Labutti K."/>
            <person name="Salamov A."/>
            <person name="Andreopoulos B."/>
            <person name="Baker S.E."/>
            <person name="Barry K."/>
            <person name="Bills G."/>
            <person name="Bluhm B.H."/>
            <person name="Cannon C."/>
            <person name="Castanera R."/>
            <person name="Culley D.E."/>
            <person name="Daum C."/>
            <person name="Ezra D."/>
            <person name="Gonzalez J.B."/>
            <person name="Henrissat B."/>
            <person name="Kuo A."/>
            <person name="Liang C."/>
            <person name="Lipzen A."/>
            <person name="Lutzoni F."/>
            <person name="Magnuson J."/>
            <person name="Mondo S."/>
            <person name="Nolan M."/>
            <person name="Ohm R."/>
            <person name="Pangilinan J."/>
            <person name="Park H.-J."/>
            <person name="Ramirez L."/>
            <person name="Alfaro M."/>
            <person name="Sun H."/>
            <person name="Tritt A."/>
            <person name="Yoshinaga Y."/>
            <person name="Zwiers L.-H."/>
            <person name="Turgeon B.G."/>
            <person name="Goodwin S.B."/>
            <person name="Spatafora J.W."/>
            <person name="Crous P.W."/>
            <person name="Grigoriev I.V."/>
        </authorList>
    </citation>
    <scope>NUCLEOTIDE SEQUENCE</scope>
    <source>
        <strain evidence="1 3">CBS 781.70</strain>
    </source>
</reference>
<dbReference type="EMBL" id="ML975149">
    <property type="protein sequence ID" value="KAF1817399.1"/>
    <property type="molecule type" value="Genomic_DNA"/>
</dbReference>
<evidence type="ECO:0000313" key="1">
    <source>
        <dbReference type="EMBL" id="KAF1817399.1"/>
    </source>
</evidence>
<name>A0A6G1GHP6_9PEZI</name>
<evidence type="ECO:0000313" key="2">
    <source>
        <dbReference type="Proteomes" id="UP000504638"/>
    </source>
</evidence>
<organism evidence="1">
    <name type="scientific">Eremomyces bilateralis CBS 781.70</name>
    <dbReference type="NCBI Taxonomy" id="1392243"/>
    <lineage>
        <taxon>Eukaryota</taxon>
        <taxon>Fungi</taxon>
        <taxon>Dikarya</taxon>
        <taxon>Ascomycota</taxon>
        <taxon>Pezizomycotina</taxon>
        <taxon>Dothideomycetes</taxon>
        <taxon>Dothideomycetes incertae sedis</taxon>
        <taxon>Eremomycetales</taxon>
        <taxon>Eremomycetaceae</taxon>
        <taxon>Eremomyces</taxon>
    </lineage>
</organism>
<dbReference type="OrthoDB" id="19690at2759"/>
<proteinExistence type="predicted"/>
<reference evidence="3" key="2">
    <citation type="submission" date="2020-04" db="EMBL/GenBank/DDBJ databases">
        <authorList>
            <consortium name="NCBI Genome Project"/>
        </authorList>
    </citation>
    <scope>NUCLEOTIDE SEQUENCE</scope>
    <source>
        <strain evidence="3">CBS 781.70</strain>
    </source>
</reference>
<dbReference type="RefSeq" id="XP_033539030.1">
    <property type="nucleotide sequence ID" value="XM_033680922.1"/>
</dbReference>
<keyword evidence="2" id="KW-1185">Reference proteome</keyword>